<accession>A0A0E9VQK2</accession>
<organism evidence="1">
    <name type="scientific">Anguilla anguilla</name>
    <name type="common">European freshwater eel</name>
    <name type="synonym">Muraena anguilla</name>
    <dbReference type="NCBI Taxonomy" id="7936"/>
    <lineage>
        <taxon>Eukaryota</taxon>
        <taxon>Metazoa</taxon>
        <taxon>Chordata</taxon>
        <taxon>Craniata</taxon>
        <taxon>Vertebrata</taxon>
        <taxon>Euteleostomi</taxon>
        <taxon>Actinopterygii</taxon>
        <taxon>Neopterygii</taxon>
        <taxon>Teleostei</taxon>
        <taxon>Anguilliformes</taxon>
        <taxon>Anguillidae</taxon>
        <taxon>Anguilla</taxon>
    </lineage>
</organism>
<reference evidence="1" key="2">
    <citation type="journal article" date="2015" name="Fish Shellfish Immunol.">
        <title>Early steps in the European eel (Anguilla anguilla)-Vibrio vulnificus interaction in the gills: Role of the RtxA13 toxin.</title>
        <authorList>
            <person name="Callol A."/>
            <person name="Pajuelo D."/>
            <person name="Ebbesson L."/>
            <person name="Teles M."/>
            <person name="MacKenzie S."/>
            <person name="Amaro C."/>
        </authorList>
    </citation>
    <scope>NUCLEOTIDE SEQUENCE</scope>
</reference>
<reference evidence="1" key="1">
    <citation type="submission" date="2014-11" db="EMBL/GenBank/DDBJ databases">
        <authorList>
            <person name="Amaro Gonzalez C."/>
        </authorList>
    </citation>
    <scope>NUCLEOTIDE SEQUENCE</scope>
</reference>
<evidence type="ECO:0000313" key="1">
    <source>
        <dbReference type="EMBL" id="JAH79675.1"/>
    </source>
</evidence>
<sequence length="25" mass="2829">MLSPGQICSIFKHCCWDLCLESSVE</sequence>
<protein>
    <submittedName>
        <fullName evidence="1">Uncharacterized protein</fullName>
    </submittedName>
</protein>
<dbReference type="AlphaFoldDB" id="A0A0E9VQK2"/>
<dbReference type="EMBL" id="GBXM01028902">
    <property type="protein sequence ID" value="JAH79675.1"/>
    <property type="molecule type" value="Transcribed_RNA"/>
</dbReference>
<proteinExistence type="predicted"/>
<name>A0A0E9VQK2_ANGAN</name>